<dbReference type="Proteomes" id="UP001458880">
    <property type="component" value="Unassembled WGS sequence"/>
</dbReference>
<proteinExistence type="predicted"/>
<comment type="caution">
    <text evidence="1">The sequence shown here is derived from an EMBL/GenBank/DDBJ whole genome shotgun (WGS) entry which is preliminary data.</text>
</comment>
<name>A0AAW1JVR3_POPJA</name>
<accession>A0AAW1JVR3</accession>
<dbReference type="AlphaFoldDB" id="A0AAW1JVR3"/>
<sequence length="113" mass="12747">MLSDAAIPTKFKLGKPILDQVTLTLSSEGIQVTAPAIFKHQNADREQKEEHIDVLIKAFGVLVANIDDGLDIGKLEYEQTNKQMINTYSPRKPKEIIRTKIILKEELPTHQQP</sequence>
<dbReference type="EMBL" id="JASPKY010000328">
    <property type="protein sequence ID" value="KAK9708470.1"/>
    <property type="molecule type" value="Genomic_DNA"/>
</dbReference>
<evidence type="ECO:0000313" key="2">
    <source>
        <dbReference type="Proteomes" id="UP001458880"/>
    </source>
</evidence>
<gene>
    <name evidence="1" type="ORF">QE152_g27168</name>
</gene>
<keyword evidence="2" id="KW-1185">Reference proteome</keyword>
<reference evidence="1 2" key="1">
    <citation type="journal article" date="2024" name="BMC Genomics">
        <title>De novo assembly and annotation of Popillia japonica's genome with initial clues to its potential as an invasive pest.</title>
        <authorList>
            <person name="Cucini C."/>
            <person name="Boschi S."/>
            <person name="Funari R."/>
            <person name="Cardaioli E."/>
            <person name="Iannotti N."/>
            <person name="Marturano G."/>
            <person name="Paoli F."/>
            <person name="Bruttini M."/>
            <person name="Carapelli A."/>
            <person name="Frati F."/>
            <person name="Nardi F."/>
        </authorList>
    </citation>
    <scope>NUCLEOTIDE SEQUENCE [LARGE SCALE GENOMIC DNA]</scope>
    <source>
        <strain evidence="1">DMR45628</strain>
    </source>
</reference>
<protein>
    <submittedName>
        <fullName evidence="1">Uncharacterized protein</fullName>
    </submittedName>
</protein>
<organism evidence="1 2">
    <name type="scientific">Popillia japonica</name>
    <name type="common">Japanese beetle</name>
    <dbReference type="NCBI Taxonomy" id="7064"/>
    <lineage>
        <taxon>Eukaryota</taxon>
        <taxon>Metazoa</taxon>
        <taxon>Ecdysozoa</taxon>
        <taxon>Arthropoda</taxon>
        <taxon>Hexapoda</taxon>
        <taxon>Insecta</taxon>
        <taxon>Pterygota</taxon>
        <taxon>Neoptera</taxon>
        <taxon>Endopterygota</taxon>
        <taxon>Coleoptera</taxon>
        <taxon>Polyphaga</taxon>
        <taxon>Scarabaeiformia</taxon>
        <taxon>Scarabaeidae</taxon>
        <taxon>Rutelinae</taxon>
        <taxon>Popillia</taxon>
    </lineage>
</organism>
<evidence type="ECO:0000313" key="1">
    <source>
        <dbReference type="EMBL" id="KAK9708470.1"/>
    </source>
</evidence>